<protein>
    <submittedName>
        <fullName evidence="2">Uncharacterized protein</fullName>
    </submittedName>
</protein>
<reference evidence="2 3" key="1">
    <citation type="submission" date="2019-06" db="EMBL/GenBank/DDBJ databases">
        <title>Whole genome sequence for Rhodospirillaceae sp. R148.</title>
        <authorList>
            <person name="Wang G."/>
        </authorList>
    </citation>
    <scope>NUCLEOTIDE SEQUENCE [LARGE SCALE GENOMIC DNA]</scope>
    <source>
        <strain evidence="2 3">R148</strain>
    </source>
</reference>
<name>A0A545TB68_9PROT</name>
<proteinExistence type="predicted"/>
<feature type="region of interest" description="Disordered" evidence="1">
    <location>
        <begin position="1"/>
        <end position="34"/>
    </location>
</feature>
<gene>
    <name evidence="2" type="ORF">FKG95_24590</name>
</gene>
<feature type="compositionally biased region" description="Low complexity" evidence="1">
    <location>
        <begin position="1"/>
        <end position="11"/>
    </location>
</feature>
<evidence type="ECO:0000313" key="2">
    <source>
        <dbReference type="EMBL" id="TQV74459.1"/>
    </source>
</evidence>
<feature type="compositionally biased region" description="Basic and acidic residues" evidence="1">
    <location>
        <begin position="12"/>
        <end position="27"/>
    </location>
</feature>
<dbReference type="RefSeq" id="WP_142899090.1">
    <property type="nucleotide sequence ID" value="NZ_ML660061.1"/>
</dbReference>
<organism evidence="2 3">
    <name type="scientific">Denitrobaculum tricleocarpae</name>
    <dbReference type="NCBI Taxonomy" id="2591009"/>
    <lineage>
        <taxon>Bacteria</taxon>
        <taxon>Pseudomonadati</taxon>
        <taxon>Pseudomonadota</taxon>
        <taxon>Alphaproteobacteria</taxon>
        <taxon>Rhodospirillales</taxon>
        <taxon>Rhodospirillaceae</taxon>
        <taxon>Denitrobaculum</taxon>
    </lineage>
</organism>
<comment type="caution">
    <text evidence="2">The sequence shown here is derived from an EMBL/GenBank/DDBJ whole genome shotgun (WGS) entry which is preliminary data.</text>
</comment>
<keyword evidence="3" id="KW-1185">Reference proteome</keyword>
<sequence>MNAPDISIKSKISSESRSEAAKPETRAGNRSGDGLDDVAALFPGMEISHDLRISGQGDAQLLCSVSPLLKGKGAKIITLSLRSGNAGQTSIKCRLSGLTSRAARELVADLLHRAEVTSAQVEHVILKAG</sequence>
<dbReference type="Proteomes" id="UP000315252">
    <property type="component" value="Unassembled WGS sequence"/>
</dbReference>
<accession>A0A545TB68</accession>
<dbReference type="EMBL" id="VHSH01000010">
    <property type="protein sequence ID" value="TQV74459.1"/>
    <property type="molecule type" value="Genomic_DNA"/>
</dbReference>
<dbReference type="AlphaFoldDB" id="A0A545TB68"/>
<evidence type="ECO:0000313" key="3">
    <source>
        <dbReference type="Proteomes" id="UP000315252"/>
    </source>
</evidence>
<evidence type="ECO:0000256" key="1">
    <source>
        <dbReference type="SAM" id="MobiDB-lite"/>
    </source>
</evidence>